<evidence type="ECO:0000256" key="6">
    <source>
        <dbReference type="ARBA" id="ARBA00023136"/>
    </source>
</evidence>
<name>A0ABU5XBL2_9MYCO</name>
<evidence type="ECO:0000256" key="3">
    <source>
        <dbReference type="ARBA" id="ARBA00022475"/>
    </source>
</evidence>
<evidence type="ECO:0000313" key="10">
    <source>
        <dbReference type="EMBL" id="MEB3019685.1"/>
    </source>
</evidence>
<comment type="caution">
    <text evidence="10">The sequence shown here is derived from an EMBL/GenBank/DDBJ whole genome shotgun (WGS) entry which is preliminary data.</text>
</comment>
<dbReference type="NCBIfam" id="TIGR03923">
    <property type="entry name" value="T7SS_EccE"/>
    <property type="match status" value="1"/>
</dbReference>
<evidence type="ECO:0000256" key="1">
    <source>
        <dbReference type="ARBA" id="ARBA00004236"/>
    </source>
</evidence>
<evidence type="ECO:0000256" key="2">
    <source>
        <dbReference type="ARBA" id="ARBA00007759"/>
    </source>
</evidence>
<dbReference type="InterPro" id="IPR021368">
    <property type="entry name" value="T7SS_EccE"/>
</dbReference>
<dbReference type="Pfam" id="PF11203">
    <property type="entry name" value="EccE"/>
    <property type="match status" value="1"/>
</dbReference>
<evidence type="ECO:0000256" key="7">
    <source>
        <dbReference type="SAM" id="MobiDB-lite"/>
    </source>
</evidence>
<reference evidence="10 11" key="1">
    <citation type="submission" date="2023-12" db="EMBL/GenBank/DDBJ databases">
        <title>Description of new species of Mycobacterium terrae complex isolated from sewage at the Sao Paulo Zoological Park Foundation in Brazil.</title>
        <authorList>
            <person name="Romagnoli C.L."/>
            <person name="Conceicao E.C."/>
            <person name="Machado E."/>
            <person name="Barreto L.B.P.F."/>
            <person name="Sharma A."/>
            <person name="Silva N.M."/>
            <person name="Marques L.E."/>
            <person name="Juliana M.A."/>
            <person name="Lourenco M.C.S."/>
            <person name="Digiampietri L.A."/>
            <person name="Suffys P.N."/>
            <person name="Viana-Niero C."/>
        </authorList>
    </citation>
    <scope>NUCLEOTIDE SEQUENCE [LARGE SCALE GENOMIC DNA]</scope>
    <source>
        <strain evidence="10 11">MYC098</strain>
    </source>
</reference>
<accession>A0ABU5XBL2</accession>
<evidence type="ECO:0000256" key="8">
    <source>
        <dbReference type="SAM" id="Phobius"/>
    </source>
</evidence>
<dbReference type="RefSeq" id="WP_225404737.1">
    <property type="nucleotide sequence ID" value="NZ_JAYJJR010000001.1"/>
</dbReference>
<keyword evidence="3" id="KW-1003">Cell membrane</keyword>
<organism evidence="10 11">
    <name type="scientific">[Mycobacterium] crassicus</name>
    <dbReference type="NCBI Taxonomy" id="2872309"/>
    <lineage>
        <taxon>Bacteria</taxon>
        <taxon>Bacillati</taxon>
        <taxon>Actinomycetota</taxon>
        <taxon>Actinomycetes</taxon>
        <taxon>Mycobacteriales</taxon>
        <taxon>Mycobacteriaceae</taxon>
        <taxon>Mycolicibacter</taxon>
    </lineage>
</organism>
<comment type="subcellular location">
    <subcellularLocation>
        <location evidence="1">Cell membrane</location>
    </subcellularLocation>
</comment>
<evidence type="ECO:0000256" key="4">
    <source>
        <dbReference type="ARBA" id="ARBA00022692"/>
    </source>
</evidence>
<feature type="region of interest" description="Disordered" evidence="7">
    <location>
        <begin position="167"/>
        <end position="189"/>
    </location>
</feature>
<proteinExistence type="inferred from homology"/>
<keyword evidence="11" id="KW-1185">Reference proteome</keyword>
<evidence type="ECO:0000259" key="9">
    <source>
        <dbReference type="Pfam" id="PF11203"/>
    </source>
</evidence>
<gene>
    <name evidence="10" type="primary">eccE</name>
    <name evidence="10" type="ORF">K6T79_01340</name>
</gene>
<protein>
    <submittedName>
        <fullName evidence="10">Type VII secretion protein EccE</fullName>
    </submittedName>
</protein>
<dbReference type="Proteomes" id="UP001299596">
    <property type="component" value="Unassembled WGS sequence"/>
</dbReference>
<dbReference type="EMBL" id="JAYJJR010000001">
    <property type="protein sequence ID" value="MEB3019685.1"/>
    <property type="molecule type" value="Genomic_DNA"/>
</dbReference>
<dbReference type="InterPro" id="IPR050051">
    <property type="entry name" value="EccE_dom"/>
</dbReference>
<feature type="transmembrane region" description="Helical" evidence="8">
    <location>
        <begin position="12"/>
        <end position="31"/>
    </location>
</feature>
<sequence length="395" mass="43939">MRAQHTFGLNLSWLRVTTVFLIDLAILGIARHWPDQLGSATRAWWPGVGLVALVTAAALITHRRMPLTTVAAARVFDRFADPVTLLTEGRTAAFDHRRRYSREVVGVREYRGRLVTVIAVAAPPAEINGRHRRGPQPATALPAGLVAANLRQFDVRLDGIDVVSVRTGESAGDDTDDEAASPQMPSAPSQHDTWLILRMDPMHNADAVAVRDSVAATLAAATERLAHNLQECHLDTRVLTSEEFDEVDAAVLAGLQPTRIRRRRRRLKQNQRKGPKHYAATFWMSPRDIDSENLEQLWEPTVDTTAVTVRLASRNSRTEVSVLVRYHSASRLRRNAWAGLNRLNGRQLTALRSSLPTPMRRTLAVPARVMNSEETLQVPLGLTTRRPLARVRIPA</sequence>
<evidence type="ECO:0000313" key="11">
    <source>
        <dbReference type="Proteomes" id="UP001299596"/>
    </source>
</evidence>
<keyword evidence="6 8" id="KW-0472">Membrane</keyword>
<feature type="domain" description="Type VII secretion system protein EccE" evidence="9">
    <location>
        <begin position="187"/>
        <end position="283"/>
    </location>
</feature>
<keyword evidence="5 8" id="KW-1133">Transmembrane helix</keyword>
<keyword evidence="4 8" id="KW-0812">Transmembrane</keyword>
<comment type="similarity">
    <text evidence="2">Belongs to the EccE family.</text>
</comment>
<evidence type="ECO:0000256" key="5">
    <source>
        <dbReference type="ARBA" id="ARBA00022989"/>
    </source>
</evidence>
<feature type="transmembrane region" description="Helical" evidence="8">
    <location>
        <begin position="43"/>
        <end position="60"/>
    </location>
</feature>